<sequence>MADDQQYRVCHESDQDFLDGIVGTISACANLSAKLGVLKETTAVCMRNPLDLLAQDFLSLKQSYHMVNGLLDRQKPIWSPAATTLIHNTQLCCQEITTQLSEIIDDSTEWHILAPEGTLRSLKKLSASFAVQKSRLGLLIAILGLVQHMSDKPDQHESPDSIIIPDPQPVHAYYAHQDPEVRAATERRDAALYAARNMEDWSKYLEQSFASVREILQAKISSVDTASESSHDEESVATSERSANMENWSSTQSTTGIMTPTEDWSDLGSETTETGRAPAITRHSLQICGYFTASFLRLVEEAEGSVRRIYEPELASNDLLDMVSIRRLHKAFGELAVHLLHALDAPLPSDDLLSMPPATRFGVTRGDLHQCMAELNSFSERNIIIEQSFGPLPGSTPVGTADIESMHRAYQHLFLALLHRLGTPVLFQNRSVSAPVPAPVSVSEVSKPVVSEEQNKKVDIDQALESIINSMWTTPNDEDIMKLVFHWTILDDCNGFKCADVMKLN</sequence>
<evidence type="ECO:0000313" key="2">
    <source>
        <dbReference type="EMBL" id="KAG9677947.1"/>
    </source>
</evidence>
<accession>A0A9P8E3S1</accession>
<dbReference type="EMBL" id="JAHFXF010001048">
    <property type="protein sequence ID" value="KAG9677947.1"/>
    <property type="molecule type" value="Genomic_DNA"/>
</dbReference>
<dbReference type="OrthoDB" id="3895710at2759"/>
<reference evidence="2" key="1">
    <citation type="journal article" date="2021" name="J Fungi (Basel)">
        <title>Virulence traits and population genomics of the black yeast Aureobasidium melanogenum.</title>
        <authorList>
            <person name="Cernosa A."/>
            <person name="Sun X."/>
            <person name="Gostincar C."/>
            <person name="Fang C."/>
            <person name="Gunde-Cimerman N."/>
            <person name="Song Z."/>
        </authorList>
    </citation>
    <scope>NUCLEOTIDE SEQUENCE</scope>
    <source>
        <strain evidence="2">EXF-9911</strain>
    </source>
</reference>
<proteinExistence type="predicted"/>
<name>A0A9P8E3S1_AURME</name>
<evidence type="ECO:0000313" key="3">
    <source>
        <dbReference type="Proteomes" id="UP000779574"/>
    </source>
</evidence>
<evidence type="ECO:0000256" key="1">
    <source>
        <dbReference type="SAM" id="MobiDB-lite"/>
    </source>
</evidence>
<comment type="caution">
    <text evidence="2">The sequence shown here is derived from an EMBL/GenBank/DDBJ whole genome shotgun (WGS) entry which is preliminary data.</text>
</comment>
<reference evidence="2" key="2">
    <citation type="submission" date="2021-08" db="EMBL/GenBank/DDBJ databases">
        <authorList>
            <person name="Gostincar C."/>
            <person name="Sun X."/>
            <person name="Song Z."/>
            <person name="Gunde-Cimerman N."/>
        </authorList>
    </citation>
    <scope>NUCLEOTIDE SEQUENCE</scope>
    <source>
        <strain evidence="2">EXF-9911</strain>
    </source>
</reference>
<gene>
    <name evidence="2" type="ORF">KCU76_g15665</name>
</gene>
<dbReference type="Proteomes" id="UP000779574">
    <property type="component" value="Unassembled WGS sequence"/>
</dbReference>
<dbReference type="AlphaFoldDB" id="A0A9P8E3S1"/>
<feature type="non-terminal residue" evidence="2">
    <location>
        <position position="505"/>
    </location>
</feature>
<feature type="region of interest" description="Disordered" evidence="1">
    <location>
        <begin position="222"/>
        <end position="273"/>
    </location>
</feature>
<protein>
    <submittedName>
        <fullName evidence="2">Uncharacterized protein</fullName>
    </submittedName>
</protein>
<feature type="compositionally biased region" description="Polar residues" evidence="1">
    <location>
        <begin position="236"/>
        <end position="258"/>
    </location>
</feature>
<organism evidence="2 3">
    <name type="scientific">Aureobasidium melanogenum</name>
    <name type="common">Aureobasidium pullulans var. melanogenum</name>
    <dbReference type="NCBI Taxonomy" id="46634"/>
    <lineage>
        <taxon>Eukaryota</taxon>
        <taxon>Fungi</taxon>
        <taxon>Dikarya</taxon>
        <taxon>Ascomycota</taxon>
        <taxon>Pezizomycotina</taxon>
        <taxon>Dothideomycetes</taxon>
        <taxon>Dothideomycetidae</taxon>
        <taxon>Dothideales</taxon>
        <taxon>Saccotheciaceae</taxon>
        <taxon>Aureobasidium</taxon>
    </lineage>
</organism>